<sequence length="127" mass="14861">MQYYNDVSQLKMQCEQYMNQPVSVQYQGQQINGVLEHVDHEQIYLMVLVDENGQYMDLAQAMQHQQMNDGYPHQQSGQMHSNYHQTRNPFFPGQGFYPGYFPGYYNPRPNWNRLVLPLAALTAIALL</sequence>
<gene>
    <name evidence="1" type="ORF">AZF04_03310</name>
</gene>
<keyword evidence="2" id="KW-1185">Reference proteome</keyword>
<comment type="caution">
    <text evidence="1">The sequence shown here is derived from an EMBL/GenBank/DDBJ whole genome shotgun (WGS) entry which is preliminary data.</text>
</comment>
<dbReference type="STRING" id="519424.AZF04_03310"/>
<proteinExistence type="predicted"/>
<protein>
    <submittedName>
        <fullName evidence="1">Uncharacterized protein</fullName>
    </submittedName>
</protein>
<dbReference type="AlphaFoldDB" id="A0A162E5X9"/>
<dbReference type="OrthoDB" id="2943863at2"/>
<evidence type="ECO:0000313" key="2">
    <source>
        <dbReference type="Proteomes" id="UP000075806"/>
    </source>
</evidence>
<name>A0A162E5X9_9BACI</name>
<reference evidence="1" key="1">
    <citation type="submission" date="2016-02" db="EMBL/GenBank/DDBJ databases">
        <title>Genome sequence of Bacillus trypoxylicola KCTC 13244(T).</title>
        <authorList>
            <person name="Jeong H."/>
            <person name="Park S.-H."/>
            <person name="Choi S.-K."/>
        </authorList>
    </citation>
    <scope>NUCLEOTIDE SEQUENCE [LARGE SCALE GENOMIC DNA]</scope>
    <source>
        <strain evidence="1">KCTC 13244</strain>
    </source>
</reference>
<dbReference type="Proteomes" id="UP000075806">
    <property type="component" value="Unassembled WGS sequence"/>
</dbReference>
<organism evidence="1 2">
    <name type="scientific">Alkalihalobacillus trypoxylicola</name>
    <dbReference type="NCBI Taxonomy" id="519424"/>
    <lineage>
        <taxon>Bacteria</taxon>
        <taxon>Bacillati</taxon>
        <taxon>Bacillota</taxon>
        <taxon>Bacilli</taxon>
        <taxon>Bacillales</taxon>
        <taxon>Bacillaceae</taxon>
        <taxon>Alkalihalobacillus</taxon>
    </lineage>
</organism>
<evidence type="ECO:0000313" key="1">
    <source>
        <dbReference type="EMBL" id="KYG31821.1"/>
    </source>
</evidence>
<dbReference type="EMBL" id="LTAO01000012">
    <property type="protein sequence ID" value="KYG31821.1"/>
    <property type="molecule type" value="Genomic_DNA"/>
</dbReference>
<dbReference type="RefSeq" id="WP_061948198.1">
    <property type="nucleotide sequence ID" value="NZ_LTAO01000012.1"/>
</dbReference>
<accession>A0A162E5X9</accession>